<keyword evidence="2" id="KW-0732">Signal</keyword>
<dbReference type="PANTHER" id="PTHR30535:SF34">
    <property type="entry name" value="MOLYBDATE-BINDING PROTEIN MOLA"/>
    <property type="match status" value="1"/>
</dbReference>
<dbReference type="Gene3D" id="3.40.50.1980">
    <property type="entry name" value="Nitrogenase molybdenum iron protein domain"/>
    <property type="match status" value="2"/>
</dbReference>
<reference evidence="4 5" key="1">
    <citation type="submission" date="2022-08" db="EMBL/GenBank/DDBJ databases">
        <title>Polyphasic taxonomy analysis of Qipengyuania sp.RS5-5.</title>
        <authorList>
            <person name="Xamxidin M."/>
            <person name="Wu M."/>
        </authorList>
    </citation>
    <scope>NUCLEOTIDE SEQUENCE [LARGE SCALE GENOMIC DNA]</scope>
    <source>
        <strain evidence="4 5">RS5-5</strain>
    </source>
</reference>
<feature type="domain" description="Fe/B12 periplasmic-binding" evidence="3">
    <location>
        <begin position="36"/>
        <end position="278"/>
    </location>
</feature>
<dbReference type="InterPro" id="IPR002491">
    <property type="entry name" value="ABC_transptr_periplasmic_BD"/>
</dbReference>
<organism evidence="4 5">
    <name type="scientific">Parerythrobacter lacustris</name>
    <dbReference type="NCBI Taxonomy" id="2969984"/>
    <lineage>
        <taxon>Bacteria</taxon>
        <taxon>Pseudomonadati</taxon>
        <taxon>Pseudomonadota</taxon>
        <taxon>Alphaproteobacteria</taxon>
        <taxon>Sphingomonadales</taxon>
        <taxon>Erythrobacteraceae</taxon>
        <taxon>Parerythrobacter</taxon>
    </lineage>
</organism>
<comment type="caution">
    <text evidence="4">The sequence shown here is derived from an EMBL/GenBank/DDBJ whole genome shotgun (WGS) entry which is preliminary data.</text>
</comment>
<feature type="signal peptide" evidence="2">
    <location>
        <begin position="1"/>
        <end position="26"/>
    </location>
</feature>
<dbReference type="Proteomes" id="UP001206067">
    <property type="component" value="Unassembled WGS sequence"/>
</dbReference>
<feature type="region of interest" description="Disordered" evidence="1">
    <location>
        <begin position="275"/>
        <end position="314"/>
    </location>
</feature>
<dbReference type="InterPro" id="IPR050902">
    <property type="entry name" value="ABC_Transporter_SBP"/>
</dbReference>
<sequence length="314" mass="33270">MTCALLALWIHAFAAMTLAGCSVSSAKEEATSEHPTIVSLNPCTDAVLAEIAGPEQLLAISHYSQDPSATSMDLAQARHFRATGGTVEEVLALDPDIVVASSFLAPATRKAFEDLDVRVETFGIASTVDDSVAQVRAIGALAGKPEQAERLAQRIEQAAEPRSGSPPVSAVLWQPGGIVPGDGALVSELLRRAGFASHSAAIGMGQADYLSLEQVLASPPHLLLVAGQERSQQHPALASLPGMRVERLDPALLYCGGPTIIRAMDRLREVRRSFETGARTASSHPPQDERLDSVNAAHPEERPRLKAEGASRRT</sequence>
<accession>A0ABT1XPJ2</accession>
<name>A0ABT1XPJ2_9SPHN</name>
<dbReference type="RefSeq" id="WP_257595350.1">
    <property type="nucleotide sequence ID" value="NZ_JANKHH010000003.1"/>
</dbReference>
<evidence type="ECO:0000259" key="3">
    <source>
        <dbReference type="PROSITE" id="PS50983"/>
    </source>
</evidence>
<proteinExistence type="predicted"/>
<dbReference type="EMBL" id="JANKHH010000003">
    <property type="protein sequence ID" value="MCR2833589.1"/>
    <property type="molecule type" value="Genomic_DNA"/>
</dbReference>
<dbReference type="SUPFAM" id="SSF53807">
    <property type="entry name" value="Helical backbone' metal receptor"/>
    <property type="match status" value="1"/>
</dbReference>
<evidence type="ECO:0000256" key="1">
    <source>
        <dbReference type="SAM" id="MobiDB-lite"/>
    </source>
</evidence>
<evidence type="ECO:0000313" key="4">
    <source>
        <dbReference type="EMBL" id="MCR2833589.1"/>
    </source>
</evidence>
<evidence type="ECO:0000256" key="2">
    <source>
        <dbReference type="SAM" id="SignalP"/>
    </source>
</evidence>
<keyword evidence="5" id="KW-1185">Reference proteome</keyword>
<dbReference type="PANTHER" id="PTHR30535">
    <property type="entry name" value="VITAMIN B12-BINDING PROTEIN"/>
    <property type="match status" value="1"/>
</dbReference>
<protein>
    <submittedName>
        <fullName evidence="4">ABC transporter substrate-binding protein</fullName>
    </submittedName>
</protein>
<gene>
    <name evidence="4" type="ORF">NSO95_06500</name>
</gene>
<evidence type="ECO:0000313" key="5">
    <source>
        <dbReference type="Proteomes" id="UP001206067"/>
    </source>
</evidence>
<feature type="chain" id="PRO_5045720709" evidence="2">
    <location>
        <begin position="27"/>
        <end position="314"/>
    </location>
</feature>
<dbReference type="Pfam" id="PF01497">
    <property type="entry name" value="Peripla_BP_2"/>
    <property type="match status" value="1"/>
</dbReference>
<feature type="compositionally biased region" description="Basic and acidic residues" evidence="1">
    <location>
        <begin position="286"/>
        <end position="314"/>
    </location>
</feature>
<dbReference type="PROSITE" id="PS50983">
    <property type="entry name" value="FE_B12_PBP"/>
    <property type="match status" value="1"/>
</dbReference>